<keyword evidence="2" id="KW-1185">Reference proteome</keyword>
<dbReference type="Proteomes" id="UP000625711">
    <property type="component" value="Unassembled WGS sequence"/>
</dbReference>
<protein>
    <submittedName>
        <fullName evidence="1">Uncharacterized protein</fullName>
    </submittedName>
</protein>
<name>A0A834IQJ6_RHYFE</name>
<evidence type="ECO:0000313" key="2">
    <source>
        <dbReference type="Proteomes" id="UP000625711"/>
    </source>
</evidence>
<proteinExistence type="predicted"/>
<reference evidence="1" key="1">
    <citation type="submission" date="2020-08" db="EMBL/GenBank/DDBJ databases">
        <title>Genome sequencing and assembly of the red palm weevil Rhynchophorus ferrugineus.</title>
        <authorList>
            <person name="Dias G.B."/>
            <person name="Bergman C.M."/>
            <person name="Manee M."/>
        </authorList>
    </citation>
    <scope>NUCLEOTIDE SEQUENCE</scope>
    <source>
        <strain evidence="1">AA-2017</strain>
        <tissue evidence="1">Whole larva</tissue>
    </source>
</reference>
<organism evidence="1 2">
    <name type="scientific">Rhynchophorus ferrugineus</name>
    <name type="common">Red palm weevil</name>
    <name type="synonym">Curculio ferrugineus</name>
    <dbReference type="NCBI Taxonomy" id="354439"/>
    <lineage>
        <taxon>Eukaryota</taxon>
        <taxon>Metazoa</taxon>
        <taxon>Ecdysozoa</taxon>
        <taxon>Arthropoda</taxon>
        <taxon>Hexapoda</taxon>
        <taxon>Insecta</taxon>
        <taxon>Pterygota</taxon>
        <taxon>Neoptera</taxon>
        <taxon>Endopterygota</taxon>
        <taxon>Coleoptera</taxon>
        <taxon>Polyphaga</taxon>
        <taxon>Cucujiformia</taxon>
        <taxon>Curculionidae</taxon>
        <taxon>Dryophthorinae</taxon>
        <taxon>Rhynchophorus</taxon>
    </lineage>
</organism>
<accession>A0A834IQJ6</accession>
<evidence type="ECO:0000313" key="1">
    <source>
        <dbReference type="EMBL" id="KAF7283218.1"/>
    </source>
</evidence>
<comment type="caution">
    <text evidence="1">The sequence shown here is derived from an EMBL/GenBank/DDBJ whole genome shotgun (WGS) entry which is preliminary data.</text>
</comment>
<sequence>MAGTADTGRPIKLVGCLSVIERPEIHSHSTFLNDRAGAGPISRQSVASDQRIKAAPRELLGILGVLTNLARMSFVSRRTFDCFRCVYQCGV</sequence>
<dbReference type="AlphaFoldDB" id="A0A834IQJ6"/>
<gene>
    <name evidence="1" type="ORF">GWI33_001143</name>
</gene>
<dbReference type="EMBL" id="JAACXV010000127">
    <property type="protein sequence ID" value="KAF7283218.1"/>
    <property type="molecule type" value="Genomic_DNA"/>
</dbReference>